<reference evidence="2" key="1">
    <citation type="journal article" date="2019" name="Int. J. Syst. Evol. Microbiol.">
        <title>The Global Catalogue of Microorganisms (GCM) 10K type strain sequencing project: providing services to taxonomists for standard genome sequencing and annotation.</title>
        <authorList>
            <consortium name="The Broad Institute Genomics Platform"/>
            <consortium name="The Broad Institute Genome Sequencing Center for Infectious Disease"/>
            <person name="Wu L."/>
            <person name="Ma J."/>
        </authorList>
    </citation>
    <scope>NUCLEOTIDE SEQUENCE [LARGE SCALE GENOMIC DNA]</scope>
    <source>
        <strain evidence="2">CCUG 57113</strain>
    </source>
</reference>
<keyword evidence="2" id="KW-1185">Reference proteome</keyword>
<dbReference type="Proteomes" id="UP001596105">
    <property type="component" value="Unassembled WGS sequence"/>
</dbReference>
<evidence type="ECO:0000313" key="2">
    <source>
        <dbReference type="Proteomes" id="UP001596105"/>
    </source>
</evidence>
<accession>A0ABW0LT53</accession>
<evidence type="ECO:0000313" key="1">
    <source>
        <dbReference type="EMBL" id="MFC5468162.1"/>
    </source>
</evidence>
<sequence>MFFRDDMLNLDRKASELWGMDISEKNRKAEMIEVRQGTEVDLIVGDDAIVLSPKAFNDTTGFVSVCPITHTVGPNQKSRLASSTH</sequence>
<proteinExistence type="predicted"/>
<comment type="caution">
    <text evidence="1">The sequence shown here is derived from an EMBL/GenBank/DDBJ whole genome shotgun (WGS) entry which is preliminary data.</text>
</comment>
<protein>
    <submittedName>
        <fullName evidence="1">Uncharacterized protein</fullName>
    </submittedName>
</protein>
<dbReference type="EMBL" id="JBHSMH010000007">
    <property type="protein sequence ID" value="MFC5468162.1"/>
    <property type="molecule type" value="Genomic_DNA"/>
</dbReference>
<dbReference type="RefSeq" id="WP_209746571.1">
    <property type="nucleotide sequence ID" value="NZ_JBHSMH010000007.1"/>
</dbReference>
<name>A0ABW0LT53_9BACL</name>
<gene>
    <name evidence="1" type="ORF">ACFPPD_05470</name>
</gene>
<organism evidence="1 2">
    <name type="scientific">Cohnella suwonensis</name>
    <dbReference type="NCBI Taxonomy" id="696072"/>
    <lineage>
        <taxon>Bacteria</taxon>
        <taxon>Bacillati</taxon>
        <taxon>Bacillota</taxon>
        <taxon>Bacilli</taxon>
        <taxon>Bacillales</taxon>
        <taxon>Paenibacillaceae</taxon>
        <taxon>Cohnella</taxon>
    </lineage>
</organism>